<comment type="caution">
    <text evidence="2">The sequence shown here is derived from an EMBL/GenBank/DDBJ whole genome shotgun (WGS) entry which is preliminary data.</text>
</comment>
<evidence type="ECO:0000259" key="1">
    <source>
        <dbReference type="Pfam" id="PF09718"/>
    </source>
</evidence>
<reference evidence="2 3" key="1">
    <citation type="journal article" date="2017" name="Int. J. Syst. Evol. Microbiol.">
        <title>Marinicauda algicola sp. nov., isolated from a marine red alga Rhodosorus marinus.</title>
        <authorList>
            <person name="Jeong S.E."/>
            <person name="Jeon S.H."/>
            <person name="Chun B.H."/>
            <person name="Kim D.W."/>
            <person name="Jeon C.O."/>
        </authorList>
    </citation>
    <scope>NUCLEOTIDE SEQUENCE [LARGE SCALE GENOMIC DNA]</scope>
    <source>
        <strain evidence="2 3">JCM 31718</strain>
    </source>
</reference>
<feature type="non-terminal residue" evidence="2">
    <location>
        <position position="103"/>
    </location>
</feature>
<keyword evidence="3" id="KW-1185">Reference proteome</keyword>
<name>A0A4S2GTX0_9PROT</name>
<dbReference type="AlphaFoldDB" id="A0A4S2GTX0"/>
<dbReference type="Pfam" id="PF09718">
    <property type="entry name" value="Tape_meas_lam_C"/>
    <property type="match status" value="1"/>
</dbReference>
<dbReference type="EMBL" id="SRXW01000058">
    <property type="protein sequence ID" value="TGY86042.1"/>
    <property type="molecule type" value="Genomic_DNA"/>
</dbReference>
<dbReference type="RefSeq" id="WP_206750921.1">
    <property type="nucleotide sequence ID" value="NZ_SRXW01000058.1"/>
</dbReference>
<protein>
    <submittedName>
        <fullName evidence="2">Phage tail tape measure protein</fullName>
    </submittedName>
</protein>
<dbReference type="Proteomes" id="UP000308054">
    <property type="component" value="Unassembled WGS sequence"/>
</dbReference>
<sequence>FVTTGKLDFKALADSILADITRIAVRSAILGPLANALAGGGGLLGGLFGSGGGILSGIFHAGGMVGAPAPQRLVPAYAFAEAPRMPRGGMAGLRPDEVQAILQ</sequence>
<feature type="domain" description="Bacteriophage tail tape measure C-terminal" evidence="1">
    <location>
        <begin position="1"/>
        <end position="34"/>
    </location>
</feature>
<feature type="non-terminal residue" evidence="2">
    <location>
        <position position="1"/>
    </location>
</feature>
<organism evidence="2 3">
    <name type="scientific">Marinicauda algicola</name>
    <dbReference type="NCBI Taxonomy" id="2029849"/>
    <lineage>
        <taxon>Bacteria</taxon>
        <taxon>Pseudomonadati</taxon>
        <taxon>Pseudomonadota</taxon>
        <taxon>Alphaproteobacteria</taxon>
        <taxon>Maricaulales</taxon>
        <taxon>Maricaulaceae</taxon>
        <taxon>Marinicauda</taxon>
    </lineage>
</organism>
<evidence type="ECO:0000313" key="2">
    <source>
        <dbReference type="EMBL" id="TGY86042.1"/>
    </source>
</evidence>
<accession>A0A4S2GTX0</accession>
<proteinExistence type="predicted"/>
<gene>
    <name evidence="2" type="ORF">E5163_16750</name>
</gene>
<evidence type="ECO:0000313" key="3">
    <source>
        <dbReference type="Proteomes" id="UP000308054"/>
    </source>
</evidence>
<dbReference type="InterPro" id="IPR006431">
    <property type="entry name" value="Phage_tape_meas_C"/>
</dbReference>